<accession>A0A974NYU6</accession>
<geneLocation type="plasmid" evidence="2 3">
    <name>punnamed1</name>
</geneLocation>
<sequence length="213" mass="23349">MTRFAATAAPLDTKWGASVTTNQVLPGVWHVTTADHGGYVLSDERQAAVPEALRRDDPFYEEDVDWALVLLAFAAEFRRLPTAGIGLQVENARRSVRAWHPDRYAAFTGEEVPQTESHVLRRRAAYQAVIGEYASTSASGDWADWVPTGMVGVVFRRVASVDALGFARYAGNPIYGLVTKDRYADRSDVETFDSLGATQVESTAPITKEIAVL</sequence>
<evidence type="ECO:0000259" key="1">
    <source>
        <dbReference type="Pfam" id="PF22653"/>
    </source>
</evidence>
<name>A0A974NYU6_9SPHN</name>
<dbReference type="Pfam" id="PF22653">
    <property type="entry name" value="DUF7007"/>
    <property type="match status" value="1"/>
</dbReference>
<dbReference type="RefSeq" id="WP_202096604.1">
    <property type="nucleotide sequence ID" value="NZ_CP061036.1"/>
</dbReference>
<organism evidence="2 3">
    <name type="scientific">Sphingomonas aliaeris</name>
    <dbReference type="NCBI Taxonomy" id="2759526"/>
    <lineage>
        <taxon>Bacteria</taxon>
        <taxon>Pseudomonadati</taxon>
        <taxon>Pseudomonadota</taxon>
        <taxon>Alphaproteobacteria</taxon>
        <taxon>Sphingomonadales</taxon>
        <taxon>Sphingomonadaceae</taxon>
        <taxon>Sphingomonas</taxon>
    </lineage>
</organism>
<reference evidence="3" key="1">
    <citation type="submission" date="2020-09" db="EMBL/GenBank/DDBJ databases">
        <title>Sphingomonas sp., a new species isolated from pork steak.</title>
        <authorList>
            <person name="Heidler von Heilborn D."/>
        </authorList>
    </citation>
    <scope>NUCLEOTIDE SEQUENCE [LARGE SCALE GENOMIC DNA]</scope>
    <source>
        <plasmid evidence="3">punnamed1</plasmid>
    </source>
</reference>
<proteinExistence type="predicted"/>
<feature type="domain" description="DUF7007" evidence="1">
    <location>
        <begin position="10"/>
        <end position="128"/>
    </location>
</feature>
<dbReference type="KEGG" id="sari:H5J25_18935"/>
<keyword evidence="3" id="KW-1185">Reference proteome</keyword>
<dbReference type="Proteomes" id="UP000595894">
    <property type="component" value="Plasmid punnamed1"/>
</dbReference>
<evidence type="ECO:0000313" key="3">
    <source>
        <dbReference type="Proteomes" id="UP000595894"/>
    </source>
</evidence>
<dbReference type="EMBL" id="CP061036">
    <property type="protein sequence ID" value="QQV79326.1"/>
    <property type="molecule type" value="Genomic_DNA"/>
</dbReference>
<gene>
    <name evidence="2" type="ORF">H5J25_18935</name>
</gene>
<dbReference type="InterPro" id="IPR054276">
    <property type="entry name" value="DUF7007"/>
</dbReference>
<dbReference type="AlphaFoldDB" id="A0A974NYU6"/>
<keyword evidence="2" id="KW-0614">Plasmid</keyword>
<protein>
    <recommendedName>
        <fullName evidence="1">DUF7007 domain-containing protein</fullName>
    </recommendedName>
</protein>
<evidence type="ECO:0000313" key="2">
    <source>
        <dbReference type="EMBL" id="QQV79326.1"/>
    </source>
</evidence>